<evidence type="ECO:0000256" key="2">
    <source>
        <dbReference type="ARBA" id="ARBA00018370"/>
    </source>
</evidence>
<evidence type="ECO:0000256" key="11">
    <source>
        <dbReference type="ARBA" id="ARBA00038408"/>
    </source>
</evidence>
<evidence type="ECO:0000256" key="12">
    <source>
        <dbReference type="ARBA" id="ARBA00040743"/>
    </source>
</evidence>
<accession>A0A6G4QTU3</accession>
<keyword evidence="5" id="KW-0812">Transmembrane</keyword>
<reference evidence="15" key="1">
    <citation type="submission" date="2020-02" db="EMBL/GenBank/DDBJ databases">
        <authorList>
            <person name="Gao J."/>
            <person name="Sun J."/>
        </authorList>
    </citation>
    <scope>NUCLEOTIDE SEQUENCE</scope>
    <source>
        <strain evidence="15">602-2</strain>
    </source>
</reference>
<name>A0A6G4QTU3_9CAUL</name>
<keyword evidence="3" id="KW-1003">Cell membrane</keyword>
<dbReference type="Gene3D" id="3.10.50.40">
    <property type="match status" value="1"/>
</dbReference>
<dbReference type="SUPFAM" id="SSF54534">
    <property type="entry name" value="FKBP-like"/>
    <property type="match status" value="1"/>
</dbReference>
<dbReference type="SUPFAM" id="SSF109998">
    <property type="entry name" value="Triger factor/SurA peptide-binding domain-like"/>
    <property type="match status" value="1"/>
</dbReference>
<dbReference type="InterPro" id="IPR046357">
    <property type="entry name" value="PPIase_dom_sf"/>
</dbReference>
<dbReference type="InterPro" id="IPR052029">
    <property type="entry name" value="PpiD_chaperone"/>
</dbReference>
<keyword evidence="8" id="KW-0143">Chaperone</keyword>
<dbReference type="AlphaFoldDB" id="A0A6G4QTU3"/>
<feature type="domain" description="PpiC" evidence="14">
    <location>
        <begin position="254"/>
        <end position="372"/>
    </location>
</feature>
<gene>
    <name evidence="15" type="ORF">G5B46_02035</name>
</gene>
<sequence>MLAGFRSFAKSPFAIVLFGLLIVSFAVFGISDVFKQPSSSKVIVVGSRSVTPDDFKARFDNYRNQLQQQGQSLTPDEAVQRGVDRGMLQELALQESMAELIKKMGVRPSEALVGEVLHKQLSQLPPGTRPFDPVTGKFDKQMYQALLAQNNLTPATYEASLRDEIAQSQFYASVANGLRTPRIYSALQAVYGYESRDLSAFAINPTSVAQPAAPTDAQLQAFMNENAARLTLPETRVLSVVRFSAKALEPSVSVDPAEVQKTFDFRKDTLAQPETRSLVQIVAPDAKAAAAIAERLRKGEAPADVAKAYGKQPVMILDKPKTALPDRKVADAAFGLGEGQVSAPIAGELGQSVIKVLKITAAKAASLEAARPQIEADLRVQAAQSKAYDQTQTFQDARDAGANVVDAAGKAGALVVTTAPLTAQGTDLGGQPAAGLTPDVLKAAFALPAGGESDLIEAGKGEYFAVRVEKVNKAALPPLAEVKQPLTQQWMINELVKRLKTKADELAARVRKGESMEAVAASANAKVIKVAGLSRENAQQHQALGRDLLVASFDAKPGQVFAARAPQVGYVVGRIDAIRPGDTNEIARAAEGMRPQTSMAYMRDIGQAGRAAARDKLKPQLNLNLARQAIGVDTAALAQAEKDGAAKGGAAKKASAQ</sequence>
<proteinExistence type="inferred from homology"/>
<evidence type="ECO:0000256" key="9">
    <source>
        <dbReference type="ARBA" id="ARBA00030642"/>
    </source>
</evidence>
<evidence type="ECO:0000256" key="6">
    <source>
        <dbReference type="ARBA" id="ARBA00022989"/>
    </source>
</evidence>
<evidence type="ECO:0000313" key="15">
    <source>
        <dbReference type="EMBL" id="NGM48378.1"/>
    </source>
</evidence>
<evidence type="ECO:0000256" key="1">
    <source>
        <dbReference type="ARBA" id="ARBA00004382"/>
    </source>
</evidence>
<dbReference type="EMBL" id="JAAKGT010000001">
    <property type="protein sequence ID" value="NGM48378.1"/>
    <property type="molecule type" value="Genomic_DNA"/>
</dbReference>
<comment type="similarity">
    <text evidence="11">Belongs to the PpiD chaperone family.</text>
</comment>
<dbReference type="RefSeq" id="WP_165255613.1">
    <property type="nucleotide sequence ID" value="NZ_JAAKGT010000001.1"/>
</dbReference>
<protein>
    <recommendedName>
        <fullName evidence="2">Parvulin-like PPIase</fullName>
    </recommendedName>
    <alternativeName>
        <fullName evidence="9">Peptidyl-prolyl cis-trans isomerase plp</fullName>
    </alternativeName>
    <alternativeName>
        <fullName evidence="12">Periplasmic chaperone PpiD</fullName>
    </alternativeName>
    <alternativeName>
        <fullName evidence="13">Periplasmic folding chaperone</fullName>
    </alternativeName>
    <alternativeName>
        <fullName evidence="10">Rotamase plp</fullName>
    </alternativeName>
</protein>
<evidence type="ECO:0000256" key="3">
    <source>
        <dbReference type="ARBA" id="ARBA00022475"/>
    </source>
</evidence>
<dbReference type="InterPro" id="IPR027304">
    <property type="entry name" value="Trigger_fact/SurA_dom_sf"/>
</dbReference>
<evidence type="ECO:0000256" key="8">
    <source>
        <dbReference type="ARBA" id="ARBA00023186"/>
    </source>
</evidence>
<dbReference type="Pfam" id="PF13624">
    <property type="entry name" value="SurA_N_3"/>
    <property type="match status" value="1"/>
</dbReference>
<organism evidence="15">
    <name type="scientific">Caulobacter sp. 602-2</name>
    <dbReference type="NCBI Taxonomy" id="2710887"/>
    <lineage>
        <taxon>Bacteria</taxon>
        <taxon>Pseudomonadati</taxon>
        <taxon>Pseudomonadota</taxon>
        <taxon>Alphaproteobacteria</taxon>
        <taxon>Caulobacterales</taxon>
        <taxon>Caulobacteraceae</taxon>
        <taxon>Caulobacter</taxon>
    </lineage>
</organism>
<comment type="subcellular location">
    <subcellularLocation>
        <location evidence="1">Cell inner membrane</location>
        <topology evidence="1">Single-pass type II membrane protein</topology>
        <orientation evidence="1">Periplasmic side</orientation>
    </subcellularLocation>
</comment>
<feature type="domain" description="PpiC" evidence="14">
    <location>
        <begin position="392"/>
        <end position="484"/>
    </location>
</feature>
<evidence type="ECO:0000256" key="13">
    <source>
        <dbReference type="ARBA" id="ARBA00042775"/>
    </source>
</evidence>
<dbReference type="GO" id="GO:0005886">
    <property type="term" value="C:plasma membrane"/>
    <property type="evidence" value="ECO:0007669"/>
    <property type="project" value="UniProtKB-SubCell"/>
</dbReference>
<dbReference type="Pfam" id="PF13145">
    <property type="entry name" value="Rotamase_2"/>
    <property type="match status" value="2"/>
</dbReference>
<dbReference type="PANTHER" id="PTHR47529">
    <property type="entry name" value="PEPTIDYL-PROLYL CIS-TRANS ISOMERASE D"/>
    <property type="match status" value="1"/>
</dbReference>
<dbReference type="PANTHER" id="PTHR47529:SF1">
    <property type="entry name" value="PERIPLASMIC CHAPERONE PPID"/>
    <property type="match status" value="1"/>
</dbReference>
<dbReference type="GO" id="GO:0003755">
    <property type="term" value="F:peptidyl-prolyl cis-trans isomerase activity"/>
    <property type="evidence" value="ECO:0007669"/>
    <property type="project" value="InterPro"/>
</dbReference>
<evidence type="ECO:0000256" key="7">
    <source>
        <dbReference type="ARBA" id="ARBA00023136"/>
    </source>
</evidence>
<evidence type="ECO:0000259" key="14">
    <source>
        <dbReference type="Pfam" id="PF13145"/>
    </source>
</evidence>
<keyword evidence="6" id="KW-1133">Transmembrane helix</keyword>
<evidence type="ECO:0000256" key="4">
    <source>
        <dbReference type="ARBA" id="ARBA00022519"/>
    </source>
</evidence>
<keyword evidence="4" id="KW-0997">Cell inner membrane</keyword>
<keyword evidence="7" id="KW-0472">Membrane</keyword>
<evidence type="ECO:0000256" key="10">
    <source>
        <dbReference type="ARBA" id="ARBA00031484"/>
    </source>
</evidence>
<evidence type="ECO:0000256" key="5">
    <source>
        <dbReference type="ARBA" id="ARBA00022692"/>
    </source>
</evidence>
<dbReference type="Gene3D" id="1.10.4030.10">
    <property type="entry name" value="Porin chaperone SurA, peptide-binding domain"/>
    <property type="match status" value="1"/>
</dbReference>
<comment type="caution">
    <text evidence="15">The sequence shown here is derived from an EMBL/GenBank/DDBJ whole genome shotgun (WGS) entry which is preliminary data.</text>
</comment>
<dbReference type="InterPro" id="IPR000297">
    <property type="entry name" value="PPIase_PpiC"/>
</dbReference>